<dbReference type="OrthoDB" id="7433042at2"/>
<gene>
    <name evidence="2" type="ORF">J2Z56_003619</name>
    <name evidence="3" type="ORF">J2Z57_003580</name>
</gene>
<dbReference type="AlphaFoldDB" id="A0A9X1C9T4"/>
<feature type="transmembrane region" description="Helical" evidence="1">
    <location>
        <begin position="42"/>
        <end position="61"/>
    </location>
</feature>
<reference evidence="2" key="1">
    <citation type="submission" date="2021-03" db="EMBL/GenBank/DDBJ databases">
        <title>Genomic Encyclopedia of Type Strains, Phase IV (KMG-IV): sequencing the most valuable type-strain genomes for metagenomic binning, comparative biology and taxonomic classification.</title>
        <authorList>
            <person name="Goeker M."/>
        </authorList>
    </citation>
    <scope>NUCLEOTIDE SEQUENCE</scope>
    <source>
        <strain evidence="2">DSM 15523</strain>
        <strain evidence="3 5">DSM 16476</strain>
    </source>
</reference>
<evidence type="ECO:0000256" key="1">
    <source>
        <dbReference type="SAM" id="Phobius"/>
    </source>
</evidence>
<keyword evidence="5" id="KW-1185">Reference proteome</keyword>
<keyword evidence="1" id="KW-0472">Membrane</keyword>
<evidence type="ECO:0000313" key="2">
    <source>
        <dbReference type="EMBL" id="MBP1841681.1"/>
    </source>
</evidence>
<name>A0A9X1C9T4_9FLAO</name>
<dbReference type="Proteomes" id="UP001231587">
    <property type="component" value="Unassembled WGS sequence"/>
</dbReference>
<sequence length="139" mass="16300">MNLNKSIVKKLMYLSGMMNIGGVLVLSRFFSNNVINEADPVVMSNFGLLMIVVWGLSFLAMAPKWNHLKWVIGAFVIEKFIYGFVWTKWLMNNNLSDVYEQDMMAGIFYTIYGANDWFFFIFYLIVFIYLSKTQNKVIW</sequence>
<evidence type="ECO:0000313" key="5">
    <source>
        <dbReference type="Proteomes" id="UP001231587"/>
    </source>
</evidence>
<accession>A0A9X1C9T4</accession>
<feature type="transmembrane region" description="Helical" evidence="1">
    <location>
        <begin position="12"/>
        <end position="30"/>
    </location>
</feature>
<dbReference type="RefSeq" id="WP_057781458.1">
    <property type="nucleotide sequence ID" value="NZ_JAGGJQ010000013.1"/>
</dbReference>
<protein>
    <submittedName>
        <fullName evidence="2">Uncharacterized protein</fullName>
    </submittedName>
</protein>
<evidence type="ECO:0000313" key="3">
    <source>
        <dbReference type="EMBL" id="MDQ0337118.1"/>
    </source>
</evidence>
<keyword evidence="1" id="KW-1133">Transmembrane helix</keyword>
<dbReference type="EMBL" id="JAGGJQ010000013">
    <property type="protein sequence ID" value="MBP1841681.1"/>
    <property type="molecule type" value="Genomic_DNA"/>
</dbReference>
<dbReference type="EMBL" id="JAUSUU010000014">
    <property type="protein sequence ID" value="MDQ0337118.1"/>
    <property type="molecule type" value="Genomic_DNA"/>
</dbReference>
<proteinExistence type="predicted"/>
<keyword evidence="1" id="KW-0812">Transmembrane</keyword>
<feature type="transmembrane region" description="Helical" evidence="1">
    <location>
        <begin position="68"/>
        <end position="87"/>
    </location>
</feature>
<comment type="caution">
    <text evidence="2">The sequence shown here is derived from an EMBL/GenBank/DDBJ whole genome shotgun (WGS) entry which is preliminary data.</text>
</comment>
<dbReference type="Proteomes" id="UP001138672">
    <property type="component" value="Unassembled WGS sequence"/>
</dbReference>
<evidence type="ECO:0000313" key="4">
    <source>
        <dbReference type="Proteomes" id="UP001138672"/>
    </source>
</evidence>
<organism evidence="2 4">
    <name type="scientific">Formosa algae</name>
    <dbReference type="NCBI Taxonomy" id="225843"/>
    <lineage>
        <taxon>Bacteria</taxon>
        <taxon>Pseudomonadati</taxon>
        <taxon>Bacteroidota</taxon>
        <taxon>Flavobacteriia</taxon>
        <taxon>Flavobacteriales</taxon>
        <taxon>Flavobacteriaceae</taxon>
        <taxon>Formosa</taxon>
    </lineage>
</organism>
<feature type="transmembrane region" description="Helical" evidence="1">
    <location>
        <begin position="107"/>
        <end position="130"/>
    </location>
</feature>